<protein>
    <submittedName>
        <fullName evidence="2">PilZ domain-containing protein</fullName>
    </submittedName>
</protein>
<dbReference type="RefSeq" id="WP_066721360.1">
    <property type="nucleotide sequence ID" value="NZ_JBHSLU010000063.1"/>
</dbReference>
<evidence type="ECO:0000313" key="2">
    <source>
        <dbReference type="EMBL" id="MFC5507133.1"/>
    </source>
</evidence>
<evidence type="ECO:0000313" key="3">
    <source>
        <dbReference type="Proteomes" id="UP001596060"/>
    </source>
</evidence>
<sequence>MIADRRLETRSRLHQPARVMFNGEQSVLACTVRNRSRTGAMVRMADWIELPQTFELTIPEGHSRRVRQCWRRGDDVGVAFLTPEESAPSPVVSLAEARARRAGRGDTG</sequence>
<evidence type="ECO:0000259" key="1">
    <source>
        <dbReference type="Pfam" id="PF07238"/>
    </source>
</evidence>
<feature type="domain" description="PilZ" evidence="1">
    <location>
        <begin position="4"/>
        <end position="86"/>
    </location>
</feature>
<dbReference type="Proteomes" id="UP001596060">
    <property type="component" value="Unassembled WGS sequence"/>
</dbReference>
<reference evidence="3" key="1">
    <citation type="journal article" date="2019" name="Int. J. Syst. Evol. Microbiol.">
        <title>The Global Catalogue of Microorganisms (GCM) 10K type strain sequencing project: providing services to taxonomists for standard genome sequencing and annotation.</title>
        <authorList>
            <consortium name="The Broad Institute Genomics Platform"/>
            <consortium name="The Broad Institute Genome Sequencing Center for Infectious Disease"/>
            <person name="Wu L."/>
            <person name="Ma J."/>
        </authorList>
    </citation>
    <scope>NUCLEOTIDE SEQUENCE [LARGE SCALE GENOMIC DNA]</scope>
    <source>
        <strain evidence="3">CCUG 43117</strain>
    </source>
</reference>
<accession>A0ABW0P4N8</accession>
<dbReference type="Pfam" id="PF07238">
    <property type="entry name" value="PilZ"/>
    <property type="match status" value="1"/>
</dbReference>
<comment type="caution">
    <text evidence="2">The sequence shown here is derived from an EMBL/GenBank/DDBJ whole genome shotgun (WGS) entry which is preliminary data.</text>
</comment>
<dbReference type="SUPFAM" id="SSF141371">
    <property type="entry name" value="PilZ domain-like"/>
    <property type="match status" value="1"/>
</dbReference>
<gene>
    <name evidence="2" type="ORF">ACFPN9_17990</name>
</gene>
<dbReference type="InterPro" id="IPR009875">
    <property type="entry name" value="PilZ_domain"/>
</dbReference>
<name>A0ABW0P4N8_9HYPH</name>
<organism evidence="2 3">
    <name type="scientific">Bosea massiliensis</name>
    <dbReference type="NCBI Taxonomy" id="151419"/>
    <lineage>
        <taxon>Bacteria</taxon>
        <taxon>Pseudomonadati</taxon>
        <taxon>Pseudomonadota</taxon>
        <taxon>Alphaproteobacteria</taxon>
        <taxon>Hyphomicrobiales</taxon>
        <taxon>Boseaceae</taxon>
        <taxon>Bosea</taxon>
    </lineage>
</organism>
<keyword evidence="3" id="KW-1185">Reference proteome</keyword>
<dbReference type="EMBL" id="JBHSLU010000063">
    <property type="protein sequence ID" value="MFC5507133.1"/>
    <property type="molecule type" value="Genomic_DNA"/>
</dbReference>
<proteinExistence type="predicted"/>